<protein>
    <recommendedName>
        <fullName evidence="1">PspA-associated domain-containing protein</fullName>
    </recommendedName>
</protein>
<comment type="caution">
    <text evidence="2">The sequence shown here is derived from an EMBL/GenBank/DDBJ whole genome shotgun (WGS) entry which is preliminary data.</text>
</comment>
<dbReference type="RefSeq" id="WP_343885728.1">
    <property type="nucleotide sequence ID" value="NZ_BAAAKI010000010.1"/>
</dbReference>
<name>A0ABW1X291_9ACTN</name>
<evidence type="ECO:0000313" key="3">
    <source>
        <dbReference type="Proteomes" id="UP001596266"/>
    </source>
</evidence>
<keyword evidence="3" id="KW-1185">Reference proteome</keyword>
<dbReference type="EMBL" id="JBHSUA010000020">
    <property type="protein sequence ID" value="MFC6397441.1"/>
    <property type="molecule type" value="Genomic_DNA"/>
</dbReference>
<reference evidence="3" key="1">
    <citation type="journal article" date="2019" name="Int. J. Syst. Evol. Microbiol.">
        <title>The Global Catalogue of Microorganisms (GCM) 10K type strain sequencing project: providing services to taxonomists for standard genome sequencing and annotation.</title>
        <authorList>
            <consortium name="The Broad Institute Genomics Platform"/>
            <consortium name="The Broad Institute Genome Sequencing Center for Infectious Disease"/>
            <person name="Wu L."/>
            <person name="Ma J."/>
        </authorList>
    </citation>
    <scope>NUCLEOTIDE SEQUENCE [LARGE SCALE GENOMIC DNA]</scope>
    <source>
        <strain evidence="3">CGMCC 1.15277</strain>
    </source>
</reference>
<dbReference type="Proteomes" id="UP001596266">
    <property type="component" value="Unassembled WGS sequence"/>
</dbReference>
<proteinExistence type="predicted"/>
<gene>
    <name evidence="2" type="ORF">ACFP57_10675</name>
</gene>
<dbReference type="InterPro" id="IPR054437">
    <property type="entry name" value="PspA-assoc_dom"/>
</dbReference>
<feature type="domain" description="PspA-associated" evidence="1">
    <location>
        <begin position="1"/>
        <end position="92"/>
    </location>
</feature>
<evidence type="ECO:0000313" key="2">
    <source>
        <dbReference type="EMBL" id="MFC6397441.1"/>
    </source>
</evidence>
<organism evidence="2 3">
    <name type="scientific">Luteococcus sanguinis</name>
    <dbReference type="NCBI Taxonomy" id="174038"/>
    <lineage>
        <taxon>Bacteria</taxon>
        <taxon>Bacillati</taxon>
        <taxon>Actinomycetota</taxon>
        <taxon>Actinomycetes</taxon>
        <taxon>Propionibacteriales</taxon>
        <taxon>Propionibacteriaceae</taxon>
        <taxon>Luteococcus</taxon>
    </lineage>
</organism>
<sequence>MIIRILGEGQFRVPDTELDRLNEADGAVSQAIDSADEQALAAALQGLHDVVRDRGVALADDELVDSDLIVPDAEASLDEVRDLLDEDGLIPG</sequence>
<evidence type="ECO:0000259" key="1">
    <source>
        <dbReference type="Pfam" id="PF22743"/>
    </source>
</evidence>
<dbReference type="Pfam" id="PF22743">
    <property type="entry name" value="PspAA"/>
    <property type="match status" value="1"/>
</dbReference>
<accession>A0ABW1X291</accession>